<gene>
    <name evidence="3" type="ORF">NVS47_07655</name>
</gene>
<dbReference type="InterPro" id="IPR051910">
    <property type="entry name" value="ComF/GntX_DNA_util-trans"/>
</dbReference>
<protein>
    <submittedName>
        <fullName evidence="3">ComF family protein</fullName>
    </submittedName>
</protein>
<dbReference type="PANTHER" id="PTHR47505">
    <property type="entry name" value="DNA UTILIZATION PROTEIN YHGH"/>
    <property type="match status" value="1"/>
</dbReference>
<dbReference type="SUPFAM" id="SSF53271">
    <property type="entry name" value="PRTase-like"/>
    <property type="match status" value="1"/>
</dbReference>
<accession>A0ABT1Y3D4</accession>
<comment type="caution">
    <text evidence="3">The sequence shown here is derived from an EMBL/GenBank/DDBJ whole genome shotgun (WGS) entry which is preliminary data.</text>
</comment>
<evidence type="ECO:0000313" key="4">
    <source>
        <dbReference type="Proteomes" id="UP001524944"/>
    </source>
</evidence>
<dbReference type="RefSeq" id="WP_257913052.1">
    <property type="nucleotide sequence ID" value="NZ_JANPWE010000003.1"/>
</dbReference>
<evidence type="ECO:0000313" key="3">
    <source>
        <dbReference type="EMBL" id="MCR6545390.1"/>
    </source>
</evidence>
<proteinExistence type="inferred from homology"/>
<evidence type="ECO:0000256" key="1">
    <source>
        <dbReference type="ARBA" id="ARBA00008007"/>
    </source>
</evidence>
<dbReference type="CDD" id="cd06223">
    <property type="entry name" value="PRTases_typeI"/>
    <property type="match status" value="1"/>
</dbReference>
<dbReference type="PANTHER" id="PTHR47505:SF1">
    <property type="entry name" value="DNA UTILIZATION PROTEIN YHGH"/>
    <property type="match status" value="1"/>
</dbReference>
<dbReference type="Pfam" id="PF00156">
    <property type="entry name" value="Pribosyltran"/>
    <property type="match status" value="1"/>
</dbReference>
<keyword evidence="4" id="KW-1185">Reference proteome</keyword>
<comment type="similarity">
    <text evidence="1">Belongs to the ComF/GntX family.</text>
</comment>
<dbReference type="Gene3D" id="3.40.50.2020">
    <property type="match status" value="1"/>
</dbReference>
<dbReference type="Proteomes" id="UP001524944">
    <property type="component" value="Unassembled WGS sequence"/>
</dbReference>
<evidence type="ECO:0000259" key="2">
    <source>
        <dbReference type="Pfam" id="PF00156"/>
    </source>
</evidence>
<feature type="domain" description="Phosphoribosyltransferase" evidence="2">
    <location>
        <begin position="150"/>
        <end position="242"/>
    </location>
</feature>
<dbReference type="EMBL" id="JANPWE010000003">
    <property type="protein sequence ID" value="MCR6545390.1"/>
    <property type="molecule type" value="Genomic_DNA"/>
</dbReference>
<sequence>MSKLMGDWWQALLNLIFPHCRCIACGEEVKLDNTGLCGNCRRIIQDETMIFHSCASCPTFIPLEARYCLNCLREPPWFFDAGIAVFPYQDDIRQVLQDFKYRGTVKWAKPLGTLMAEAVLHKLPFHNITTVIPVPLHPNRERTRGYNQSELLAREIGRRLDVRVEVSILLRIKDTPSQTGLSKEGRRENMHEAFQIGESGDLTGKTVLLVDDIYTTGTTVNTCSRILKEAGAKAIFVATCAAGKRY</sequence>
<name>A0ABT1Y3D4_9FIRM</name>
<organism evidence="3 4">
    <name type="scientific">Dehalobacterium formicoaceticum</name>
    <dbReference type="NCBI Taxonomy" id="51515"/>
    <lineage>
        <taxon>Bacteria</taxon>
        <taxon>Bacillati</taxon>
        <taxon>Bacillota</taxon>
        <taxon>Clostridia</taxon>
        <taxon>Eubacteriales</taxon>
        <taxon>Peptococcaceae</taxon>
        <taxon>Dehalobacterium</taxon>
    </lineage>
</organism>
<dbReference type="InterPro" id="IPR000836">
    <property type="entry name" value="PRTase_dom"/>
</dbReference>
<dbReference type="InterPro" id="IPR029057">
    <property type="entry name" value="PRTase-like"/>
</dbReference>
<reference evidence="3 4" key="1">
    <citation type="submission" date="2022-08" db="EMBL/GenBank/DDBJ databases">
        <title>Proteogenomics of the novel Dehalobacterium formicoaceticum strain EZ94 highlights a key role of methyltransferases during anaerobic dichloromethane degradation.</title>
        <authorList>
            <person name="Wasmund K."/>
        </authorList>
    </citation>
    <scope>NUCLEOTIDE SEQUENCE [LARGE SCALE GENOMIC DNA]</scope>
    <source>
        <strain evidence="3 4">EZ94</strain>
    </source>
</reference>